<dbReference type="InterPro" id="IPR051589">
    <property type="entry name" value="Sialate-O-sulfotransferase"/>
</dbReference>
<name>A0AA35WLM2_GEOBA</name>
<evidence type="ECO:0000313" key="4">
    <source>
        <dbReference type="Proteomes" id="UP001174909"/>
    </source>
</evidence>
<dbReference type="EMBL" id="CASHTH010002111">
    <property type="protein sequence ID" value="CAI8024939.1"/>
    <property type="molecule type" value="Genomic_DNA"/>
</dbReference>
<organism evidence="3 4">
    <name type="scientific">Geodia barretti</name>
    <name type="common">Barrett's horny sponge</name>
    <dbReference type="NCBI Taxonomy" id="519541"/>
    <lineage>
        <taxon>Eukaryota</taxon>
        <taxon>Metazoa</taxon>
        <taxon>Porifera</taxon>
        <taxon>Demospongiae</taxon>
        <taxon>Heteroscleromorpha</taxon>
        <taxon>Tetractinellida</taxon>
        <taxon>Astrophorina</taxon>
        <taxon>Geodiidae</taxon>
        <taxon>Geodia</taxon>
    </lineage>
</organism>
<dbReference type="Proteomes" id="UP001174909">
    <property type="component" value="Unassembled WGS sequence"/>
</dbReference>
<evidence type="ECO:0000259" key="2">
    <source>
        <dbReference type="Pfam" id="PF00685"/>
    </source>
</evidence>
<comment type="similarity">
    <text evidence="1">Belongs to the WSCD family.</text>
</comment>
<dbReference type="AlphaFoldDB" id="A0AA35WLM2"/>
<feature type="domain" description="Sulfotransferase" evidence="2">
    <location>
        <begin position="27"/>
        <end position="135"/>
    </location>
</feature>
<dbReference type="Gene3D" id="3.40.50.300">
    <property type="entry name" value="P-loop containing nucleotide triphosphate hydrolases"/>
    <property type="match status" value="1"/>
</dbReference>
<sequence>MKTHNLKVQFVGGHVFSNTRVPYGAAILLVRDPRGALVAEWNRERSKRMISPNVSNHFTYVGEEYFGDNEMWEKYIHLKLPRWPQQMVNLLLEAKSAERPVYVLIFEDLKKNTVGEMKRVSDFLGFSLTEAEVGERLRVGFSNFYRNHTSTFTHFTLRQERFVSNVVGTTSQFMKDNGIYDMFPRIDEYL</sequence>
<proteinExistence type="inferred from homology"/>
<keyword evidence="4" id="KW-1185">Reference proteome</keyword>
<reference evidence="3" key="1">
    <citation type="submission" date="2023-03" db="EMBL/GenBank/DDBJ databases">
        <authorList>
            <person name="Steffen K."/>
            <person name="Cardenas P."/>
        </authorList>
    </citation>
    <scope>NUCLEOTIDE SEQUENCE</scope>
</reference>
<evidence type="ECO:0000313" key="3">
    <source>
        <dbReference type="EMBL" id="CAI8024939.1"/>
    </source>
</evidence>
<dbReference type="GO" id="GO:0008146">
    <property type="term" value="F:sulfotransferase activity"/>
    <property type="evidence" value="ECO:0007669"/>
    <property type="project" value="InterPro"/>
</dbReference>
<dbReference type="PANTHER" id="PTHR45964:SF5">
    <property type="entry name" value="WSCD FAMILY MEMBER CG9164"/>
    <property type="match status" value="1"/>
</dbReference>
<dbReference type="InterPro" id="IPR027417">
    <property type="entry name" value="P-loop_NTPase"/>
</dbReference>
<gene>
    <name evidence="3" type="ORF">GBAR_LOCUS14450</name>
</gene>
<protein>
    <submittedName>
        <fullName evidence="3">WSCD family member CG9164</fullName>
    </submittedName>
</protein>
<dbReference type="PANTHER" id="PTHR45964">
    <property type="entry name" value="WSCD FAMILY MEMBER CG9164"/>
    <property type="match status" value="1"/>
</dbReference>
<dbReference type="Pfam" id="PF00685">
    <property type="entry name" value="Sulfotransfer_1"/>
    <property type="match status" value="1"/>
</dbReference>
<accession>A0AA35WLM2</accession>
<comment type="caution">
    <text evidence="3">The sequence shown here is derived from an EMBL/GenBank/DDBJ whole genome shotgun (WGS) entry which is preliminary data.</text>
</comment>
<dbReference type="InterPro" id="IPR000863">
    <property type="entry name" value="Sulfotransferase_dom"/>
</dbReference>
<evidence type="ECO:0000256" key="1">
    <source>
        <dbReference type="ARBA" id="ARBA00010236"/>
    </source>
</evidence>
<dbReference type="SUPFAM" id="SSF52540">
    <property type="entry name" value="P-loop containing nucleoside triphosphate hydrolases"/>
    <property type="match status" value="1"/>
</dbReference>